<evidence type="ECO:0000313" key="3">
    <source>
        <dbReference type="EMBL" id="CEM49141.1"/>
    </source>
</evidence>
<keyword evidence="1" id="KW-1133">Transmembrane helix</keyword>
<dbReference type="AlphaFoldDB" id="A0A0G4HXB6"/>
<evidence type="ECO:0000256" key="2">
    <source>
        <dbReference type="SAM" id="SignalP"/>
    </source>
</evidence>
<sequence>MFHTNWAFVLWPMALVLVALPALGGALLKANEKFASKFLKNINTDHEVVVTSVFGAGVVLTIFFACCFIILVFQAFNRTKKELLKLAESLNSILADRGWKAEAGAIFSHGTQVPPEGCGMFGRFTWAWFWIDVSPLSSYGTVP</sequence>
<keyword evidence="1" id="KW-0472">Membrane</keyword>
<feature type="chain" id="PRO_5005191883" evidence="2">
    <location>
        <begin position="22"/>
        <end position="143"/>
    </location>
</feature>
<gene>
    <name evidence="3" type="ORF">Cvel_33085</name>
</gene>
<dbReference type="VEuPathDB" id="CryptoDB:Cvel_33085"/>
<protein>
    <submittedName>
        <fullName evidence="3">Uncharacterized protein</fullName>
    </submittedName>
</protein>
<evidence type="ECO:0000256" key="1">
    <source>
        <dbReference type="SAM" id="Phobius"/>
    </source>
</evidence>
<proteinExistence type="predicted"/>
<keyword evidence="1" id="KW-0812">Transmembrane</keyword>
<name>A0A0G4HXB6_9ALVE</name>
<feature type="signal peptide" evidence="2">
    <location>
        <begin position="1"/>
        <end position="21"/>
    </location>
</feature>
<reference evidence="3" key="1">
    <citation type="submission" date="2014-11" db="EMBL/GenBank/DDBJ databases">
        <authorList>
            <person name="Otto D Thomas"/>
            <person name="Naeem Raeece"/>
        </authorList>
    </citation>
    <scope>NUCLEOTIDE SEQUENCE</scope>
</reference>
<dbReference type="EMBL" id="CDMZ01004244">
    <property type="protein sequence ID" value="CEM49141.1"/>
    <property type="molecule type" value="Genomic_DNA"/>
</dbReference>
<feature type="transmembrane region" description="Helical" evidence="1">
    <location>
        <begin position="48"/>
        <end position="76"/>
    </location>
</feature>
<accession>A0A0G4HXB6</accession>
<organism evidence="3">
    <name type="scientific">Chromera velia CCMP2878</name>
    <dbReference type="NCBI Taxonomy" id="1169474"/>
    <lineage>
        <taxon>Eukaryota</taxon>
        <taxon>Sar</taxon>
        <taxon>Alveolata</taxon>
        <taxon>Colpodellida</taxon>
        <taxon>Chromeraceae</taxon>
        <taxon>Chromera</taxon>
    </lineage>
</organism>
<keyword evidence="2" id="KW-0732">Signal</keyword>